<dbReference type="Pfam" id="PF00126">
    <property type="entry name" value="HTH_1"/>
    <property type="match status" value="1"/>
</dbReference>
<dbReference type="Gene3D" id="3.40.190.10">
    <property type="entry name" value="Periplasmic binding protein-like II"/>
    <property type="match status" value="2"/>
</dbReference>
<dbReference type="PANTHER" id="PTHR30537">
    <property type="entry name" value="HTH-TYPE TRANSCRIPTIONAL REGULATOR"/>
    <property type="match status" value="1"/>
</dbReference>
<feature type="domain" description="HTH lysR-type" evidence="5">
    <location>
        <begin position="5"/>
        <end position="62"/>
    </location>
</feature>
<protein>
    <submittedName>
        <fullName evidence="6">DNA-binding transcriptional regulator, LysR family</fullName>
    </submittedName>
</protein>
<dbReference type="GO" id="GO:0043565">
    <property type="term" value="F:sequence-specific DNA binding"/>
    <property type="evidence" value="ECO:0007669"/>
    <property type="project" value="TreeGrafter"/>
</dbReference>
<organism evidence="6 7">
    <name type="scientific">Marinomonas fungiae</name>
    <dbReference type="NCBI Taxonomy" id="1137284"/>
    <lineage>
        <taxon>Bacteria</taxon>
        <taxon>Pseudomonadati</taxon>
        <taxon>Pseudomonadota</taxon>
        <taxon>Gammaproteobacteria</taxon>
        <taxon>Oceanospirillales</taxon>
        <taxon>Oceanospirillaceae</taxon>
        <taxon>Marinomonas</taxon>
    </lineage>
</organism>
<dbReference type="EMBL" id="CYHG01000003">
    <property type="protein sequence ID" value="CUB03171.1"/>
    <property type="molecule type" value="Genomic_DNA"/>
</dbReference>
<dbReference type="RefSeq" id="WP_211262015.1">
    <property type="nucleotide sequence ID" value="NZ_CYHG01000003.1"/>
</dbReference>
<sequence>MKRLPSIMSLRALEAVSRLGSISSAAQELSLTRSAVSHQIQMLEEVVGFALTQKSGRGIMLTQKGERYAVESKRALSILTEAARENNGHEVTGRLTVSCAPGLANYWLCHHLAEFTSIYPKLTLHISSPTVPDDTSNDDVDLYIAYGNGNWPDKYVRQLITIRLFPVCSPSFLKKNGGVGHPANLVNLPLLHLVNQTDWRVWLAANGVSNTQLEGGIIFSDANFAQSAAISGQGIAIGDNMVSGDALDKGLLIRPFEKSIESPRAYYLVSSPEKVERPEVSAFIEWLESLISDVQARYDRR</sequence>
<dbReference type="Pfam" id="PF03466">
    <property type="entry name" value="LysR_substrate"/>
    <property type="match status" value="1"/>
</dbReference>
<reference evidence="7" key="1">
    <citation type="submission" date="2015-08" db="EMBL/GenBank/DDBJ databases">
        <authorList>
            <person name="Varghese N."/>
        </authorList>
    </citation>
    <scope>NUCLEOTIDE SEQUENCE [LARGE SCALE GENOMIC DNA]</scope>
    <source>
        <strain evidence="7">JCM 18476</strain>
    </source>
</reference>
<accession>A0A0K6IJC1</accession>
<evidence type="ECO:0000256" key="2">
    <source>
        <dbReference type="ARBA" id="ARBA00023015"/>
    </source>
</evidence>
<dbReference type="PROSITE" id="PS50931">
    <property type="entry name" value="HTH_LYSR"/>
    <property type="match status" value="1"/>
</dbReference>
<evidence type="ECO:0000256" key="1">
    <source>
        <dbReference type="ARBA" id="ARBA00009437"/>
    </source>
</evidence>
<evidence type="ECO:0000256" key="4">
    <source>
        <dbReference type="ARBA" id="ARBA00023163"/>
    </source>
</evidence>
<evidence type="ECO:0000313" key="6">
    <source>
        <dbReference type="EMBL" id="CUB03171.1"/>
    </source>
</evidence>
<dbReference type="InterPro" id="IPR058163">
    <property type="entry name" value="LysR-type_TF_proteobact-type"/>
</dbReference>
<evidence type="ECO:0000259" key="5">
    <source>
        <dbReference type="PROSITE" id="PS50931"/>
    </source>
</evidence>
<dbReference type="Gene3D" id="1.10.10.10">
    <property type="entry name" value="Winged helix-like DNA-binding domain superfamily/Winged helix DNA-binding domain"/>
    <property type="match status" value="1"/>
</dbReference>
<keyword evidence="3 6" id="KW-0238">DNA-binding</keyword>
<dbReference type="InterPro" id="IPR000847">
    <property type="entry name" value="LysR_HTH_N"/>
</dbReference>
<comment type="similarity">
    <text evidence="1">Belongs to the LysR transcriptional regulatory family.</text>
</comment>
<dbReference type="SUPFAM" id="SSF46785">
    <property type="entry name" value="Winged helix' DNA-binding domain"/>
    <property type="match status" value="1"/>
</dbReference>
<dbReference type="CDD" id="cd08432">
    <property type="entry name" value="PBP2_GcdR_TrpI_HvrB_AmpR_like"/>
    <property type="match status" value="1"/>
</dbReference>
<dbReference type="AlphaFoldDB" id="A0A0K6IJC1"/>
<dbReference type="GO" id="GO:0003700">
    <property type="term" value="F:DNA-binding transcription factor activity"/>
    <property type="evidence" value="ECO:0007669"/>
    <property type="project" value="InterPro"/>
</dbReference>
<name>A0A0K6IJC1_9GAMM</name>
<dbReference type="SUPFAM" id="SSF53850">
    <property type="entry name" value="Periplasmic binding protein-like II"/>
    <property type="match status" value="1"/>
</dbReference>
<proteinExistence type="inferred from homology"/>
<gene>
    <name evidence="6" type="ORF">Ga0061065_10319</name>
</gene>
<keyword evidence="4" id="KW-0804">Transcription</keyword>
<dbReference type="InterPro" id="IPR036390">
    <property type="entry name" value="WH_DNA-bd_sf"/>
</dbReference>
<dbReference type="Proteomes" id="UP000182769">
    <property type="component" value="Unassembled WGS sequence"/>
</dbReference>
<keyword evidence="7" id="KW-1185">Reference proteome</keyword>
<dbReference type="STRING" id="1137284.GCA_001418205_01017"/>
<keyword evidence="2" id="KW-0805">Transcription regulation</keyword>
<dbReference type="InterPro" id="IPR036388">
    <property type="entry name" value="WH-like_DNA-bd_sf"/>
</dbReference>
<dbReference type="InterPro" id="IPR005119">
    <property type="entry name" value="LysR_subst-bd"/>
</dbReference>
<evidence type="ECO:0000256" key="3">
    <source>
        <dbReference type="ARBA" id="ARBA00023125"/>
    </source>
</evidence>
<dbReference type="GO" id="GO:0006351">
    <property type="term" value="P:DNA-templated transcription"/>
    <property type="evidence" value="ECO:0007669"/>
    <property type="project" value="TreeGrafter"/>
</dbReference>
<evidence type="ECO:0000313" key="7">
    <source>
        <dbReference type="Proteomes" id="UP000182769"/>
    </source>
</evidence>
<dbReference type="PANTHER" id="PTHR30537:SF74">
    <property type="entry name" value="HTH-TYPE TRANSCRIPTIONAL REGULATOR TRPI"/>
    <property type="match status" value="1"/>
</dbReference>